<evidence type="ECO:0000313" key="2">
    <source>
        <dbReference type="EMBL" id="CAD9155896.1"/>
    </source>
</evidence>
<organism evidence="2">
    <name type="scientific">Neobodo designis</name>
    <name type="common">Flagellated protozoan</name>
    <name type="synonym">Bodo designis</name>
    <dbReference type="NCBI Taxonomy" id="312471"/>
    <lineage>
        <taxon>Eukaryota</taxon>
        <taxon>Discoba</taxon>
        <taxon>Euglenozoa</taxon>
        <taxon>Kinetoplastea</taxon>
        <taxon>Metakinetoplastina</taxon>
        <taxon>Neobodonida</taxon>
        <taxon>Neobodo</taxon>
    </lineage>
</organism>
<feature type="region of interest" description="Disordered" evidence="1">
    <location>
        <begin position="1"/>
        <end position="41"/>
    </location>
</feature>
<reference evidence="2" key="1">
    <citation type="submission" date="2021-01" db="EMBL/GenBank/DDBJ databases">
        <authorList>
            <person name="Corre E."/>
            <person name="Pelletier E."/>
            <person name="Niang G."/>
            <person name="Scheremetjew M."/>
            <person name="Finn R."/>
            <person name="Kale V."/>
            <person name="Holt S."/>
            <person name="Cochrane G."/>
            <person name="Meng A."/>
            <person name="Brown T."/>
            <person name="Cohen L."/>
        </authorList>
    </citation>
    <scope>NUCLEOTIDE SEQUENCE</scope>
    <source>
        <strain evidence="2">CCAP 1951/1</strain>
    </source>
</reference>
<accession>A0A7S1R4D6</accession>
<protein>
    <submittedName>
        <fullName evidence="2">Uncharacterized protein</fullName>
    </submittedName>
</protein>
<feature type="compositionally biased region" description="Basic and acidic residues" evidence="1">
    <location>
        <begin position="71"/>
        <end position="82"/>
    </location>
</feature>
<name>A0A7S1R4D6_NEODS</name>
<dbReference type="AlphaFoldDB" id="A0A7S1R4D6"/>
<gene>
    <name evidence="2" type="ORF">NDES1114_LOCUS35407</name>
</gene>
<evidence type="ECO:0000256" key="1">
    <source>
        <dbReference type="SAM" id="MobiDB-lite"/>
    </source>
</evidence>
<feature type="region of interest" description="Disordered" evidence="1">
    <location>
        <begin position="61"/>
        <end position="137"/>
    </location>
</feature>
<dbReference type="EMBL" id="HBGF01052887">
    <property type="protein sequence ID" value="CAD9155896.1"/>
    <property type="molecule type" value="Transcribed_RNA"/>
</dbReference>
<feature type="compositionally biased region" description="Low complexity" evidence="1">
    <location>
        <begin position="126"/>
        <end position="137"/>
    </location>
</feature>
<proteinExistence type="predicted"/>
<sequence>MLRWAGGTRARADARAKRRPIQRATADGAPVVMPAAPRGGADPFALRAAAAATPASVAGYGANAGKRRKRSGTDRSRKDSLDVRALALPPDAGASGRQSRTSEARLQALRQTAAGRSRGERRHPAAHASAPRAVHSAPVSRLDNLPVDMAPPAAAATAHALAHPAVDVGVDFGLPIAEGAPAFDLDVTAPAAAAASGSMVPYGGGSDFDVAFACDAGAIGEAFAVPAVAPGTVAPFNTHNFPPAPQAGPTGIPEPYASYGQAGFEHDPRWSF</sequence>